<dbReference type="Pfam" id="PF03845">
    <property type="entry name" value="Spore_permease"/>
    <property type="match status" value="1"/>
</dbReference>
<keyword evidence="3" id="KW-0813">Transport</keyword>
<evidence type="ECO:0000313" key="9">
    <source>
        <dbReference type="EMBL" id="MDQ0272849.1"/>
    </source>
</evidence>
<feature type="transmembrane region" description="Helical" evidence="8">
    <location>
        <begin position="300"/>
        <end position="318"/>
    </location>
</feature>
<comment type="subcellular location">
    <subcellularLocation>
        <location evidence="1">Membrane</location>
        <topology evidence="1">Multi-pass membrane protein</topology>
    </subcellularLocation>
</comment>
<proteinExistence type="inferred from homology"/>
<evidence type="ECO:0000256" key="3">
    <source>
        <dbReference type="ARBA" id="ARBA00022448"/>
    </source>
</evidence>
<feature type="transmembrane region" description="Helical" evidence="8">
    <location>
        <begin position="180"/>
        <end position="201"/>
    </location>
</feature>
<evidence type="ECO:0000256" key="2">
    <source>
        <dbReference type="ARBA" id="ARBA00007998"/>
    </source>
</evidence>
<evidence type="ECO:0000256" key="5">
    <source>
        <dbReference type="ARBA" id="ARBA00022692"/>
    </source>
</evidence>
<accession>A0ABU0ANI7</accession>
<comment type="caution">
    <text evidence="9">The sequence shown here is derived from an EMBL/GenBank/DDBJ whole genome shotgun (WGS) entry which is preliminary data.</text>
</comment>
<name>A0ABU0ANI7_9BACI</name>
<feature type="transmembrane region" description="Helical" evidence="8">
    <location>
        <begin position="139"/>
        <end position="160"/>
    </location>
</feature>
<evidence type="ECO:0000256" key="7">
    <source>
        <dbReference type="ARBA" id="ARBA00023136"/>
    </source>
</evidence>
<dbReference type="InterPro" id="IPR004761">
    <property type="entry name" value="Spore_GerAB"/>
</dbReference>
<feature type="transmembrane region" description="Helical" evidence="8">
    <location>
        <begin position="38"/>
        <end position="60"/>
    </location>
</feature>
<evidence type="ECO:0000313" key="10">
    <source>
        <dbReference type="Proteomes" id="UP001238088"/>
    </source>
</evidence>
<keyword evidence="10" id="KW-1185">Reference proteome</keyword>
<keyword evidence="6 8" id="KW-1133">Transmembrane helix</keyword>
<feature type="transmembrane region" description="Helical" evidence="8">
    <location>
        <begin position="12"/>
        <end position="32"/>
    </location>
</feature>
<dbReference type="EMBL" id="JAUSUB010000029">
    <property type="protein sequence ID" value="MDQ0272849.1"/>
    <property type="molecule type" value="Genomic_DNA"/>
</dbReference>
<keyword evidence="5 8" id="KW-0812">Transmembrane</keyword>
<sequence length="367" mass="41625">MVKSITALQATLVLIMSIGLMNHVIVLPSVLGAAGRDAWVSLLLVGVLYMLWLPMVYWIIKKTGQQEILGWLEKNSHPAAKWLVKYILIILILLNTFVTLYSTFAWVNSTYMIQTPKFVLFIPFIVMCFFAAESGMKTIAIAAGLVLPLVVALGFLIMFANMQYKDYTMLLPIFEKGISPMLDGVVILSGGLAEIFFFVVIQQHVRTPIKFKRMFFLSLFILGINIGPIIGALTEFGPVQAANINNPAYAQWRLLTIGKYLNRLDFFSVYQWLSGAFIRVSLSFFMIGQLFNLKSRIKHTVLLSALSIAMIIALWLPIDNPVFESFTNQYYFKISVIGILFVTFFINIIIFFRGRVNKDETQIDHSR</sequence>
<gene>
    <name evidence="9" type="ORF">J2S17_004742</name>
</gene>
<feature type="transmembrane region" description="Helical" evidence="8">
    <location>
        <begin position="83"/>
        <end position="107"/>
    </location>
</feature>
<evidence type="ECO:0000256" key="1">
    <source>
        <dbReference type="ARBA" id="ARBA00004141"/>
    </source>
</evidence>
<dbReference type="PANTHER" id="PTHR34975:SF2">
    <property type="entry name" value="SPORE GERMINATION PROTEIN A2"/>
    <property type="match status" value="1"/>
</dbReference>
<dbReference type="PANTHER" id="PTHR34975">
    <property type="entry name" value="SPORE GERMINATION PROTEIN A2"/>
    <property type="match status" value="1"/>
</dbReference>
<feature type="transmembrane region" description="Helical" evidence="8">
    <location>
        <begin position="113"/>
        <end position="132"/>
    </location>
</feature>
<keyword evidence="4" id="KW-0309">Germination</keyword>
<feature type="transmembrane region" description="Helical" evidence="8">
    <location>
        <begin position="269"/>
        <end position="288"/>
    </location>
</feature>
<reference evidence="9 10" key="1">
    <citation type="submission" date="2023-07" db="EMBL/GenBank/DDBJ databases">
        <title>Genomic Encyclopedia of Type Strains, Phase IV (KMG-IV): sequencing the most valuable type-strain genomes for metagenomic binning, comparative biology and taxonomic classification.</title>
        <authorList>
            <person name="Goeker M."/>
        </authorList>
    </citation>
    <scope>NUCLEOTIDE SEQUENCE [LARGE SCALE GENOMIC DNA]</scope>
    <source>
        <strain evidence="9 10">DSM 23494</strain>
    </source>
</reference>
<feature type="transmembrane region" description="Helical" evidence="8">
    <location>
        <begin position="213"/>
        <end position="233"/>
    </location>
</feature>
<organism evidence="9 10">
    <name type="scientific">Cytobacillus purgationiresistens</name>
    <dbReference type="NCBI Taxonomy" id="863449"/>
    <lineage>
        <taxon>Bacteria</taxon>
        <taxon>Bacillati</taxon>
        <taxon>Bacillota</taxon>
        <taxon>Bacilli</taxon>
        <taxon>Bacillales</taxon>
        <taxon>Bacillaceae</taxon>
        <taxon>Cytobacillus</taxon>
    </lineage>
</organism>
<evidence type="ECO:0000256" key="8">
    <source>
        <dbReference type="SAM" id="Phobius"/>
    </source>
</evidence>
<feature type="transmembrane region" description="Helical" evidence="8">
    <location>
        <begin position="330"/>
        <end position="352"/>
    </location>
</feature>
<evidence type="ECO:0000256" key="6">
    <source>
        <dbReference type="ARBA" id="ARBA00022989"/>
    </source>
</evidence>
<protein>
    <submittedName>
        <fullName evidence="9">Spore germination protein (Amino acid permease)</fullName>
    </submittedName>
</protein>
<evidence type="ECO:0000256" key="4">
    <source>
        <dbReference type="ARBA" id="ARBA00022544"/>
    </source>
</evidence>
<dbReference type="RefSeq" id="WP_307478335.1">
    <property type="nucleotide sequence ID" value="NZ_JAUSUB010000029.1"/>
</dbReference>
<keyword evidence="7 8" id="KW-0472">Membrane</keyword>
<dbReference type="Proteomes" id="UP001238088">
    <property type="component" value="Unassembled WGS sequence"/>
</dbReference>
<dbReference type="NCBIfam" id="TIGR00912">
    <property type="entry name" value="2A0309"/>
    <property type="match status" value="1"/>
</dbReference>
<comment type="similarity">
    <text evidence="2">Belongs to the amino acid-polyamine-organocation (APC) superfamily. Spore germination protein (SGP) (TC 2.A.3.9) family.</text>
</comment>